<dbReference type="AlphaFoldDB" id="A0A242CCW0"/>
<dbReference type="OrthoDB" id="9845359at2"/>
<dbReference type="STRING" id="1834181.A5880_002228"/>
<evidence type="ECO:0000313" key="4">
    <source>
        <dbReference type="EMBL" id="OTO07958.1"/>
    </source>
</evidence>
<evidence type="ECO:0000256" key="1">
    <source>
        <dbReference type="SAM" id="MobiDB-lite"/>
    </source>
</evidence>
<keyword evidence="2" id="KW-0812">Transmembrane</keyword>
<gene>
    <name evidence="3" type="ORF">A5880_001209</name>
    <name evidence="4" type="ORF">A5880_002228</name>
</gene>
<sequence>MIKKKIIIIASVVAIYCVSIIFYNREHNGDDNLTSDINEIEKHTNTDRTSTQSEEVSDNFRTTFTSLSDEREPNIIFNSNEAKEVEDSDHTDKYSEEVSDDFRTTFTTLSDEREPDVKIKE</sequence>
<feature type="transmembrane region" description="Helical" evidence="2">
    <location>
        <begin position="6"/>
        <end position="23"/>
    </location>
</feature>
<protein>
    <submittedName>
        <fullName evidence="4">Uncharacterized protein</fullName>
    </submittedName>
</protein>
<keyword evidence="2" id="KW-1133">Transmembrane helix</keyword>
<evidence type="ECO:0000256" key="2">
    <source>
        <dbReference type="SAM" id="Phobius"/>
    </source>
</evidence>
<feature type="compositionally biased region" description="Basic and acidic residues" evidence="1">
    <location>
        <begin position="81"/>
        <end position="96"/>
    </location>
</feature>
<proteinExistence type="predicted"/>
<dbReference type="Proteomes" id="UP000195139">
    <property type="component" value="Unassembled WGS sequence"/>
</dbReference>
<name>A0A242CCW0_9ENTE</name>
<dbReference type="EMBL" id="NGLE02000001">
    <property type="protein sequence ID" value="MEI5993662.1"/>
    <property type="molecule type" value="Genomic_DNA"/>
</dbReference>
<evidence type="ECO:0000313" key="3">
    <source>
        <dbReference type="EMBL" id="MEI5993662.1"/>
    </source>
</evidence>
<dbReference type="RefSeq" id="WP_086331105.1">
    <property type="nucleotide sequence ID" value="NZ_NGLE02000001.1"/>
</dbReference>
<organism evidence="4">
    <name type="scientific">Candidatus Enterococcus mansonii</name>
    <dbReference type="NCBI Taxonomy" id="1834181"/>
    <lineage>
        <taxon>Bacteria</taxon>
        <taxon>Bacillati</taxon>
        <taxon>Bacillota</taxon>
        <taxon>Bacilli</taxon>
        <taxon>Lactobacillales</taxon>
        <taxon>Enterococcaceae</taxon>
        <taxon>Enterococcus</taxon>
    </lineage>
</organism>
<reference evidence="3 5" key="2">
    <citation type="submission" date="2018-07" db="EMBL/GenBank/DDBJ databases">
        <title>The Genome Sequence of Enterococcus sp. DIV0659b.</title>
        <authorList>
            <consortium name="The Broad Institute Genomics Platform"/>
            <consortium name="The Broad Institute Genomic Center for Infectious Diseases"/>
            <person name="Earl A."/>
            <person name="Manson A."/>
            <person name="Schwartman J."/>
            <person name="Gilmore M."/>
            <person name="Abouelleil A."/>
            <person name="Cao P."/>
            <person name="Chapman S."/>
            <person name="Cusick C."/>
            <person name="Shea T."/>
            <person name="Young S."/>
            <person name="Neafsey D."/>
            <person name="Nusbaum C."/>
            <person name="Birren B."/>
        </authorList>
    </citation>
    <scope>NUCLEOTIDE SEQUENCE [LARGE SCALE GENOMIC DNA]</scope>
    <source>
        <strain evidence="3 5">4G2_DIV0659</strain>
    </source>
</reference>
<feature type="region of interest" description="Disordered" evidence="1">
    <location>
        <begin position="71"/>
        <end position="96"/>
    </location>
</feature>
<accession>A0A242CCW0</accession>
<comment type="caution">
    <text evidence="4">The sequence shown here is derived from an EMBL/GenBank/DDBJ whole genome shotgun (WGS) entry which is preliminary data.</text>
</comment>
<dbReference type="EMBL" id="NGLE01000003">
    <property type="protein sequence ID" value="OTO07958.1"/>
    <property type="molecule type" value="Genomic_DNA"/>
</dbReference>
<keyword evidence="2" id="KW-0472">Membrane</keyword>
<keyword evidence="5" id="KW-1185">Reference proteome</keyword>
<reference evidence="4" key="1">
    <citation type="submission" date="2017-05" db="EMBL/GenBank/DDBJ databases">
        <title>The Genome Sequence of Enterococcus sp. 4G2_DIV0659.</title>
        <authorList>
            <consortium name="The Broad Institute Genomics Platform"/>
            <consortium name="The Broad Institute Genomic Center for Infectious Diseases"/>
            <person name="Earl A."/>
            <person name="Manson A."/>
            <person name="Schwartman J."/>
            <person name="Gilmore M."/>
            <person name="Abouelleil A."/>
            <person name="Cao P."/>
            <person name="Chapman S."/>
            <person name="Cusick C."/>
            <person name="Shea T."/>
            <person name="Young S."/>
            <person name="Neafsey D."/>
            <person name="Nusbaum C."/>
            <person name="Birren B."/>
        </authorList>
    </citation>
    <scope>NUCLEOTIDE SEQUENCE [LARGE SCALE GENOMIC DNA]</scope>
    <source>
        <strain evidence="4">4G2_DIV0659</strain>
    </source>
</reference>
<evidence type="ECO:0000313" key="5">
    <source>
        <dbReference type="Proteomes" id="UP000195139"/>
    </source>
</evidence>